<keyword evidence="1" id="KW-0732">Signal</keyword>
<accession>D2VI51</accession>
<feature type="chain" id="PRO_5003038527" evidence="1">
    <location>
        <begin position="26"/>
        <end position="401"/>
    </location>
</feature>
<evidence type="ECO:0000256" key="1">
    <source>
        <dbReference type="SAM" id="SignalP"/>
    </source>
</evidence>
<dbReference type="RefSeq" id="XP_002676273.1">
    <property type="nucleotide sequence ID" value="XM_002676227.1"/>
</dbReference>
<dbReference type="EMBL" id="GG738873">
    <property type="protein sequence ID" value="EFC43529.1"/>
    <property type="molecule type" value="Genomic_DNA"/>
</dbReference>
<feature type="signal peptide" evidence="1">
    <location>
        <begin position="1"/>
        <end position="25"/>
    </location>
</feature>
<organism evidence="3">
    <name type="scientific">Naegleria gruberi</name>
    <name type="common">Amoeba</name>
    <dbReference type="NCBI Taxonomy" id="5762"/>
    <lineage>
        <taxon>Eukaryota</taxon>
        <taxon>Discoba</taxon>
        <taxon>Heterolobosea</taxon>
        <taxon>Tetramitia</taxon>
        <taxon>Eutetramitia</taxon>
        <taxon>Vahlkampfiidae</taxon>
        <taxon>Naegleria</taxon>
    </lineage>
</organism>
<dbReference type="OrthoDB" id="10258348at2759"/>
<evidence type="ECO:0000313" key="3">
    <source>
        <dbReference type="Proteomes" id="UP000006671"/>
    </source>
</evidence>
<dbReference type="GeneID" id="8853112"/>
<dbReference type="VEuPathDB" id="AmoebaDB:NAEGRDRAFT_80050"/>
<dbReference type="InParanoid" id="D2VI51"/>
<proteinExistence type="predicted"/>
<protein>
    <submittedName>
        <fullName evidence="2">Uncharacterized protein</fullName>
    </submittedName>
</protein>
<dbReference type="AlphaFoldDB" id="D2VI51"/>
<dbReference type="KEGG" id="ngr:NAEGRDRAFT_80050"/>
<gene>
    <name evidence="2" type="ORF">NAEGRDRAFT_80050</name>
</gene>
<evidence type="ECO:0000313" key="2">
    <source>
        <dbReference type="EMBL" id="EFC43529.1"/>
    </source>
</evidence>
<reference evidence="2 3" key="1">
    <citation type="journal article" date="2010" name="Cell">
        <title>The genome of Naegleria gruberi illuminates early eukaryotic versatility.</title>
        <authorList>
            <person name="Fritz-Laylin L.K."/>
            <person name="Prochnik S.E."/>
            <person name="Ginger M.L."/>
            <person name="Dacks J.B."/>
            <person name="Carpenter M.L."/>
            <person name="Field M.C."/>
            <person name="Kuo A."/>
            <person name="Paredez A."/>
            <person name="Chapman J."/>
            <person name="Pham J."/>
            <person name="Shu S."/>
            <person name="Neupane R."/>
            <person name="Cipriano M."/>
            <person name="Mancuso J."/>
            <person name="Tu H."/>
            <person name="Salamov A."/>
            <person name="Lindquist E."/>
            <person name="Shapiro H."/>
            <person name="Lucas S."/>
            <person name="Grigoriev I.V."/>
            <person name="Cande W.Z."/>
            <person name="Fulton C."/>
            <person name="Rokhsar D.S."/>
            <person name="Dawson S.C."/>
        </authorList>
    </citation>
    <scope>NUCLEOTIDE SEQUENCE [LARGE SCALE GENOMIC DNA]</scope>
    <source>
        <strain evidence="2 3">NEG-M</strain>
    </source>
</reference>
<keyword evidence="3" id="KW-1185">Reference proteome</keyword>
<sequence>MKLYICKNILLTLCLVFSLLPFIHALDEISLKFRQTSLSCKRNVQYSTPANQVTFTSGTTCDFNVTTKASLSTFTGLKFEASVATLPMIKMAASAGFKIQLGNKLAPLTINIDTGVAFGFDSIFEYLDNDGTPGYQPNTADSIVKEYSLVGLSWKVISVTKTDLTSDGSAAVYKAVSSVDIPNFCTVTFTGFITTNEVSFESKTLVSRTVTQVLVPSSFKSSLEITGIKYSNANSKLGISTLVAFRGAIFEKPRARNILAEERPDTATSDQKVIQFNQTSFFSSWNLPDGFELPNPYLSFQTFVSKYSTLSAGITKSQLVTTALKSDFSLNAATSALKKDLTFASVVRFYASLTERVDNLNWDPSLGAEDKSASGTVSSASSVKIGSIVVIAVLALFGILL</sequence>
<dbReference type="Proteomes" id="UP000006671">
    <property type="component" value="Unassembled WGS sequence"/>
</dbReference>
<name>D2VI51_NAEGR</name>